<keyword evidence="1" id="KW-0732">Signal</keyword>
<evidence type="ECO:0000259" key="2">
    <source>
        <dbReference type="Pfam" id="PF10022"/>
    </source>
</evidence>
<accession>A0A1G7SB66</accession>
<dbReference type="PIRSF" id="PIRSF014753">
    <property type="entry name" value="UCP014753"/>
    <property type="match status" value="1"/>
</dbReference>
<proteinExistence type="predicted"/>
<dbReference type="EMBL" id="FNCG01000002">
    <property type="protein sequence ID" value="SDG20258.1"/>
    <property type="molecule type" value="Genomic_DNA"/>
</dbReference>
<feature type="domain" description="DUF2264" evidence="2">
    <location>
        <begin position="44"/>
        <end position="404"/>
    </location>
</feature>
<feature type="chain" id="PRO_5011580301" description="DUF2264 domain-containing protein" evidence="1">
    <location>
        <begin position="34"/>
        <end position="425"/>
    </location>
</feature>
<dbReference type="Pfam" id="PF10022">
    <property type="entry name" value="DUF2264"/>
    <property type="match status" value="1"/>
</dbReference>
<sequence>MELEPKYNKQITARMKKLIFYFLLISAPFCASAQSKKNTAQVSDRKLWLSYMDKVARPVISNLAADQLKEKMPMELSDRVDNKESRAKVGYLEAFGRTLCGIAPWLQLEGGDPAEVKLREQYRAWSLKAIANAVNPQAKDYMQWSGGQPLVDASFVAFALVRSPWLWEHLDDATKKQVVEVMKTTRATVPVYSNWILFSGIIEAFFCKYDLGYDPVRVEFGIREFTEHWYVGDGMYSDGMSFHLDYYNSIVIHPNLSTILEEVDAKKKTYVREEQRELAVGQRYAEVLERLINADGSYPAIGRSIVYRGGAFHHLANIAYKKQLPASLKPAQVRCALTAMIKKTLGAPQTFTADGWLNMGLYGKQPSLADFYITTGSLYFCATAFVPLGLPEADPFWADAEEPWTAVKIWSGQDAPADHALDIRK</sequence>
<evidence type="ECO:0000313" key="3">
    <source>
        <dbReference type="EMBL" id="SDG20258.1"/>
    </source>
</evidence>
<dbReference type="InterPro" id="IPR016624">
    <property type="entry name" value="UCP014753"/>
</dbReference>
<dbReference type="PANTHER" id="PTHR35339:SF3">
    <property type="entry name" value="DUF2264 DOMAIN-CONTAINING PROTEIN"/>
    <property type="match status" value="1"/>
</dbReference>
<organism evidence="3 4">
    <name type="scientific">Mucilaginibacter gossypii</name>
    <dbReference type="NCBI Taxonomy" id="551996"/>
    <lineage>
        <taxon>Bacteria</taxon>
        <taxon>Pseudomonadati</taxon>
        <taxon>Bacteroidota</taxon>
        <taxon>Sphingobacteriia</taxon>
        <taxon>Sphingobacteriales</taxon>
        <taxon>Sphingobacteriaceae</taxon>
        <taxon>Mucilaginibacter</taxon>
    </lineage>
</organism>
<name>A0A1G7SB66_9SPHI</name>
<dbReference type="InterPro" id="IPR049349">
    <property type="entry name" value="DUF2264_N"/>
</dbReference>
<evidence type="ECO:0000313" key="4">
    <source>
        <dbReference type="Proteomes" id="UP000199705"/>
    </source>
</evidence>
<dbReference type="AlphaFoldDB" id="A0A1G7SB66"/>
<dbReference type="PANTHER" id="PTHR35339">
    <property type="entry name" value="LINALOOL DEHYDRATASE_ISOMERASE DOMAIN-CONTAINING PROTEIN"/>
    <property type="match status" value="1"/>
</dbReference>
<protein>
    <recommendedName>
        <fullName evidence="2">DUF2264 domain-containing protein</fullName>
    </recommendedName>
</protein>
<dbReference type="RefSeq" id="WP_256337354.1">
    <property type="nucleotide sequence ID" value="NZ_FNCG01000002.1"/>
</dbReference>
<keyword evidence="4" id="KW-1185">Reference proteome</keyword>
<gene>
    <name evidence="3" type="ORF">SAMN05192573_102507</name>
</gene>
<evidence type="ECO:0000256" key="1">
    <source>
        <dbReference type="SAM" id="SignalP"/>
    </source>
</evidence>
<feature type="signal peptide" evidence="1">
    <location>
        <begin position="1"/>
        <end position="33"/>
    </location>
</feature>
<reference evidence="4" key="1">
    <citation type="submission" date="2016-10" db="EMBL/GenBank/DDBJ databases">
        <authorList>
            <person name="Varghese N."/>
            <person name="Submissions S."/>
        </authorList>
    </citation>
    <scope>NUCLEOTIDE SEQUENCE [LARGE SCALE GENOMIC DNA]</scope>
    <source>
        <strain evidence="4">Gh-67</strain>
    </source>
</reference>
<dbReference type="STRING" id="551996.SAMN05192573_102507"/>
<dbReference type="Proteomes" id="UP000199705">
    <property type="component" value="Unassembled WGS sequence"/>
</dbReference>